<sequence length="84" mass="9600">MFPCFHGLIYLVPQFFRYNRWDRSSNLDLFCFVFTFVAVSFPATNLLVGHIPCVHPFILFVSRPIPEAVLGKPPSVVRAESLTI</sequence>
<evidence type="ECO:0000256" key="1">
    <source>
        <dbReference type="SAM" id="Phobius"/>
    </source>
</evidence>
<feature type="transmembrane region" description="Helical" evidence="1">
    <location>
        <begin position="27"/>
        <end position="48"/>
    </location>
</feature>
<dbReference type="EMBL" id="LJCO01000002">
    <property type="protein sequence ID" value="KPV45800.1"/>
    <property type="molecule type" value="Genomic_DNA"/>
</dbReference>
<name>A0A0P9GWS8_9BACL</name>
<evidence type="ECO:0000313" key="2">
    <source>
        <dbReference type="EMBL" id="KPV45800.1"/>
    </source>
</evidence>
<dbReference type="Proteomes" id="UP000050482">
    <property type="component" value="Unassembled WGS sequence"/>
</dbReference>
<dbReference type="AlphaFoldDB" id="A0A0P9GWS8"/>
<accession>A0A0P9GWS8</accession>
<gene>
    <name evidence="2" type="ORF">AN477_00035</name>
</gene>
<keyword evidence="3" id="KW-1185">Reference proteome</keyword>
<evidence type="ECO:0000313" key="3">
    <source>
        <dbReference type="Proteomes" id="UP000050482"/>
    </source>
</evidence>
<keyword evidence="1" id="KW-0812">Transmembrane</keyword>
<keyword evidence="1" id="KW-0472">Membrane</keyword>
<reference evidence="2 3" key="1">
    <citation type="submission" date="2015-09" db="EMBL/GenBank/DDBJ databases">
        <title>Draft genome sequence of Alicyclobacillus ferrooxydans DSM 22381.</title>
        <authorList>
            <person name="Hemp J."/>
        </authorList>
    </citation>
    <scope>NUCLEOTIDE SEQUENCE [LARGE SCALE GENOMIC DNA]</scope>
    <source>
        <strain evidence="2 3">TC-34</strain>
    </source>
</reference>
<proteinExistence type="predicted"/>
<comment type="caution">
    <text evidence="2">The sequence shown here is derived from an EMBL/GenBank/DDBJ whole genome shotgun (WGS) entry which is preliminary data.</text>
</comment>
<keyword evidence="1" id="KW-1133">Transmembrane helix</keyword>
<protein>
    <submittedName>
        <fullName evidence="2">Uncharacterized protein</fullName>
    </submittedName>
</protein>
<dbReference type="PATRIC" id="fig|471514.4.peg.4377"/>
<organism evidence="2 3">
    <name type="scientific">Alicyclobacillus ferrooxydans</name>
    <dbReference type="NCBI Taxonomy" id="471514"/>
    <lineage>
        <taxon>Bacteria</taxon>
        <taxon>Bacillati</taxon>
        <taxon>Bacillota</taxon>
        <taxon>Bacilli</taxon>
        <taxon>Bacillales</taxon>
        <taxon>Alicyclobacillaceae</taxon>
        <taxon>Alicyclobacillus</taxon>
    </lineage>
</organism>